<evidence type="ECO:0000313" key="2">
    <source>
        <dbReference type="EMBL" id="SNR60283.1"/>
    </source>
</evidence>
<dbReference type="Pfam" id="PF13649">
    <property type="entry name" value="Methyltransf_25"/>
    <property type="match status" value="1"/>
</dbReference>
<accession>A0A238XPA8</accession>
<gene>
    <name evidence="2" type="ORF">SAMN06265360_111142</name>
</gene>
<evidence type="ECO:0000313" key="3">
    <source>
        <dbReference type="Proteomes" id="UP000198348"/>
    </source>
</evidence>
<dbReference type="OrthoDB" id="7062303at2"/>
<dbReference type="SUPFAM" id="SSF53335">
    <property type="entry name" value="S-adenosyl-L-methionine-dependent methyltransferases"/>
    <property type="match status" value="1"/>
</dbReference>
<evidence type="ECO:0000259" key="1">
    <source>
        <dbReference type="Pfam" id="PF13649"/>
    </source>
</evidence>
<feature type="domain" description="Methyltransferase" evidence="1">
    <location>
        <begin position="47"/>
        <end position="142"/>
    </location>
</feature>
<dbReference type="PANTHER" id="PTHR43464">
    <property type="entry name" value="METHYLTRANSFERASE"/>
    <property type="match status" value="1"/>
</dbReference>
<proteinExistence type="predicted"/>
<name>A0A238XPA8_9PSEU</name>
<protein>
    <submittedName>
        <fullName evidence="2">Methyltransferase domain-containing protein</fullName>
    </submittedName>
</protein>
<sequence>MSRWADQVGEGHGARYASRFADLAESGVDVHGEARLCASLVPEGSRVLDAGCGTGRVAAWLAEHGYDCVGVDLDASMLAQAERSTPAVPWVREDLATLDLAEHGIEAGFDLVVAAGNVIPLVAQGSEHVVVRRLAAHLRSGGLLVAGFGLDAAHLPLAEPTVTLADYDTWCRDAGLELRQRYATWEGDPYDGGGYAVSVHLCR</sequence>
<dbReference type="Proteomes" id="UP000198348">
    <property type="component" value="Unassembled WGS sequence"/>
</dbReference>
<keyword evidence="3" id="KW-1185">Reference proteome</keyword>
<dbReference type="RefSeq" id="WP_089301758.1">
    <property type="nucleotide sequence ID" value="NZ_FZNW01000011.1"/>
</dbReference>
<dbReference type="AlphaFoldDB" id="A0A238XPA8"/>
<keyword evidence="2" id="KW-0489">Methyltransferase</keyword>
<reference evidence="2 3" key="1">
    <citation type="submission" date="2017-06" db="EMBL/GenBank/DDBJ databases">
        <authorList>
            <person name="Kim H.J."/>
            <person name="Triplett B.A."/>
        </authorList>
    </citation>
    <scope>NUCLEOTIDE SEQUENCE [LARGE SCALE GENOMIC DNA]</scope>
    <source>
        <strain evidence="2 3">DSM 45207</strain>
    </source>
</reference>
<dbReference type="CDD" id="cd02440">
    <property type="entry name" value="AdoMet_MTases"/>
    <property type="match status" value="1"/>
</dbReference>
<dbReference type="PANTHER" id="PTHR43464:SF89">
    <property type="entry name" value="METHYLTRANSFERASE"/>
    <property type="match status" value="1"/>
</dbReference>
<dbReference type="EMBL" id="FZNW01000011">
    <property type="protein sequence ID" value="SNR60283.1"/>
    <property type="molecule type" value="Genomic_DNA"/>
</dbReference>
<dbReference type="GO" id="GO:0032259">
    <property type="term" value="P:methylation"/>
    <property type="evidence" value="ECO:0007669"/>
    <property type="project" value="UniProtKB-KW"/>
</dbReference>
<dbReference type="Gene3D" id="3.40.50.150">
    <property type="entry name" value="Vaccinia Virus protein VP39"/>
    <property type="match status" value="1"/>
</dbReference>
<organism evidence="2 3">
    <name type="scientific">Haloechinothrix alba</name>
    <dbReference type="NCBI Taxonomy" id="664784"/>
    <lineage>
        <taxon>Bacteria</taxon>
        <taxon>Bacillati</taxon>
        <taxon>Actinomycetota</taxon>
        <taxon>Actinomycetes</taxon>
        <taxon>Pseudonocardiales</taxon>
        <taxon>Pseudonocardiaceae</taxon>
        <taxon>Haloechinothrix</taxon>
    </lineage>
</organism>
<keyword evidence="2" id="KW-0808">Transferase</keyword>
<dbReference type="GO" id="GO:0010420">
    <property type="term" value="F:polyprenyldihydroxybenzoate methyltransferase activity"/>
    <property type="evidence" value="ECO:0007669"/>
    <property type="project" value="TreeGrafter"/>
</dbReference>
<dbReference type="InterPro" id="IPR041698">
    <property type="entry name" value="Methyltransf_25"/>
</dbReference>
<dbReference type="InterPro" id="IPR029063">
    <property type="entry name" value="SAM-dependent_MTases_sf"/>
</dbReference>